<dbReference type="RefSeq" id="WP_252465466.1">
    <property type="nucleotide sequence ID" value="NZ_JALBWM010000018.1"/>
</dbReference>
<accession>A0A9X2J726</accession>
<organism evidence="1 2">
    <name type="scientific">Microbulbifer okhotskensis</name>
    <dbReference type="NCBI Taxonomy" id="2926617"/>
    <lineage>
        <taxon>Bacteria</taxon>
        <taxon>Pseudomonadati</taxon>
        <taxon>Pseudomonadota</taxon>
        <taxon>Gammaproteobacteria</taxon>
        <taxon>Cellvibrionales</taxon>
        <taxon>Microbulbiferaceae</taxon>
        <taxon>Microbulbifer</taxon>
    </lineage>
</organism>
<name>A0A9X2J726_9GAMM</name>
<proteinExistence type="predicted"/>
<protein>
    <submittedName>
        <fullName evidence="1">Uncharacterized protein</fullName>
    </submittedName>
</protein>
<sequence length="58" mass="6737">MATASFDKAFVVTNPEDIARIEEDFRSDNFPEIEVKDRDIDAESREGVQRLLQKFSFL</sequence>
<keyword evidence="2" id="KW-1185">Reference proteome</keyword>
<gene>
    <name evidence="1" type="ORF">MO867_06590</name>
</gene>
<dbReference type="EMBL" id="JALBWM010000018">
    <property type="protein sequence ID" value="MCO1334006.1"/>
    <property type="molecule type" value="Genomic_DNA"/>
</dbReference>
<dbReference type="AlphaFoldDB" id="A0A9X2J726"/>
<comment type="caution">
    <text evidence="1">The sequence shown here is derived from an EMBL/GenBank/DDBJ whole genome shotgun (WGS) entry which is preliminary data.</text>
</comment>
<dbReference type="Proteomes" id="UP001139028">
    <property type="component" value="Unassembled WGS sequence"/>
</dbReference>
<reference evidence="1" key="1">
    <citation type="journal article" date="2022" name="Arch. Microbiol.">
        <title>Microbulbifer okhotskensis sp. nov., isolated from a deep bottom sediment of the Okhotsk Sea.</title>
        <authorList>
            <person name="Romanenko L."/>
            <person name="Kurilenko V."/>
            <person name="Otstavnykh N."/>
            <person name="Velansky P."/>
            <person name="Isaeva M."/>
            <person name="Mikhailov V."/>
        </authorList>
    </citation>
    <scope>NUCLEOTIDE SEQUENCE</scope>
    <source>
        <strain evidence="1">OS29</strain>
    </source>
</reference>
<evidence type="ECO:0000313" key="2">
    <source>
        <dbReference type="Proteomes" id="UP001139028"/>
    </source>
</evidence>
<evidence type="ECO:0000313" key="1">
    <source>
        <dbReference type="EMBL" id="MCO1334006.1"/>
    </source>
</evidence>